<reference evidence="3 4" key="1">
    <citation type="submission" date="2015-12" db="EMBL/GenBank/DDBJ databases">
        <title>Genome sequence of Streptomyces sp. G25.</title>
        <authorList>
            <person name="Poehlein A."/>
            <person name="Roettig A."/>
            <person name="Hiessl S."/>
            <person name="Hauschild P."/>
            <person name="Schauer J."/>
            <person name="Madkour M.H."/>
            <person name="Al-Ansari A.M."/>
            <person name="Almakishah N.H."/>
            <person name="Steinbuechel A."/>
            <person name="Daniel R."/>
        </authorList>
    </citation>
    <scope>NUCLEOTIDE SEQUENCE [LARGE SCALE GENOMIC DNA]</scope>
    <source>
        <strain evidence="4">G25(2015)</strain>
    </source>
</reference>
<evidence type="ECO:0008006" key="5">
    <source>
        <dbReference type="Google" id="ProtNLM"/>
    </source>
</evidence>
<protein>
    <recommendedName>
        <fullName evidence="5">Lipoprotein</fullName>
    </recommendedName>
</protein>
<sequence>MPLLMRCRAAVLSAVLILALAGCGQRTGGSGKASPRPVSPSVSLAPGKASHTPASPSVGPAAEEGWRSAYVSESDDAEIMDVAAASATEGWAIGRDRAHLSTATEKADGYSTFFLHYDGKTWHVAAELPKLAPPHITWTRAGSMRCPTRCARAALREYLGRRTWPRSASYWTPPPRRG</sequence>
<evidence type="ECO:0000256" key="1">
    <source>
        <dbReference type="SAM" id="MobiDB-lite"/>
    </source>
</evidence>
<gene>
    <name evidence="3" type="ORF">STSP_21440</name>
</gene>
<dbReference type="PROSITE" id="PS51257">
    <property type="entry name" value="PROKAR_LIPOPROTEIN"/>
    <property type="match status" value="1"/>
</dbReference>
<name>A0A177HUT0_9ACTN</name>
<dbReference type="Proteomes" id="UP000077381">
    <property type="component" value="Unassembled WGS sequence"/>
</dbReference>
<keyword evidence="2" id="KW-0732">Signal</keyword>
<dbReference type="PATRIC" id="fig|1716141.3.peg.2253"/>
<accession>A0A177HUT0</accession>
<proteinExistence type="predicted"/>
<feature type="signal peptide" evidence="2">
    <location>
        <begin position="1"/>
        <end position="21"/>
    </location>
</feature>
<evidence type="ECO:0000313" key="3">
    <source>
        <dbReference type="EMBL" id="OAH14633.1"/>
    </source>
</evidence>
<organism evidence="3 4">
    <name type="scientific">Streptomyces jeddahensis</name>
    <dbReference type="NCBI Taxonomy" id="1716141"/>
    <lineage>
        <taxon>Bacteria</taxon>
        <taxon>Bacillati</taxon>
        <taxon>Actinomycetota</taxon>
        <taxon>Actinomycetes</taxon>
        <taxon>Kitasatosporales</taxon>
        <taxon>Streptomycetaceae</taxon>
        <taxon>Streptomyces</taxon>
    </lineage>
</organism>
<dbReference type="EMBL" id="LOHS01000061">
    <property type="protein sequence ID" value="OAH14633.1"/>
    <property type="molecule type" value="Genomic_DNA"/>
</dbReference>
<evidence type="ECO:0000256" key="2">
    <source>
        <dbReference type="SAM" id="SignalP"/>
    </source>
</evidence>
<feature type="chain" id="PRO_5008063295" description="Lipoprotein" evidence="2">
    <location>
        <begin position="22"/>
        <end position="178"/>
    </location>
</feature>
<evidence type="ECO:0000313" key="4">
    <source>
        <dbReference type="Proteomes" id="UP000077381"/>
    </source>
</evidence>
<comment type="caution">
    <text evidence="3">The sequence shown here is derived from an EMBL/GenBank/DDBJ whole genome shotgun (WGS) entry which is preliminary data.</text>
</comment>
<dbReference type="AlphaFoldDB" id="A0A177HUT0"/>
<feature type="region of interest" description="Disordered" evidence="1">
    <location>
        <begin position="26"/>
        <end position="63"/>
    </location>
</feature>
<keyword evidence="4" id="KW-1185">Reference proteome</keyword>